<organism evidence="1 2">
    <name type="scientific">Mycobacterium [tuberculosis] TKK-01-0051</name>
    <dbReference type="NCBI Taxonomy" id="1324261"/>
    <lineage>
        <taxon>Bacteria</taxon>
        <taxon>Bacillati</taxon>
        <taxon>Actinomycetota</taxon>
        <taxon>Actinomycetes</taxon>
        <taxon>Mycobacteriales</taxon>
        <taxon>Mycobacteriaceae</taxon>
        <taxon>Mycobacterium</taxon>
        <taxon>Mycobacterium avium complex (MAC)</taxon>
    </lineage>
</organism>
<keyword evidence="2" id="KW-1185">Reference proteome</keyword>
<accession>A0A051UEU9</accession>
<name>A0A051UEU9_9MYCO</name>
<comment type="caution">
    <text evidence="1">The sequence shown here is derived from an EMBL/GenBank/DDBJ whole genome shotgun (WGS) entry which is preliminary data.</text>
</comment>
<proteinExistence type="predicted"/>
<gene>
    <name evidence="1" type="ORF">K875_00306</name>
</gene>
<dbReference type="HOGENOM" id="CLU_176960_0_0_11"/>
<dbReference type="PATRIC" id="fig|1324261.3.peg.317"/>
<evidence type="ECO:0008006" key="3">
    <source>
        <dbReference type="Google" id="ProtNLM"/>
    </source>
</evidence>
<evidence type="ECO:0000313" key="2">
    <source>
        <dbReference type="Proteomes" id="UP000025947"/>
    </source>
</evidence>
<evidence type="ECO:0000313" key="1">
    <source>
        <dbReference type="EMBL" id="KBZ67764.1"/>
    </source>
</evidence>
<reference evidence="1 2" key="1">
    <citation type="submission" date="2014-04" db="EMBL/GenBank/DDBJ databases">
        <title>The Genome Sequence of Mycobacterium tuberculosis TKK-01-0051.</title>
        <authorList>
            <consortium name="The Broad Institute Genomics Platform"/>
            <consortium name="The Broad Institute Genome Sequencing Center for Infectious Disease"/>
            <person name="Earl A.M."/>
            <person name="Cohen K."/>
            <person name="Pym A."/>
            <person name="Bishai W."/>
            <person name="Maharaj K."/>
            <person name="Desjardins C."/>
            <person name="Abeel T."/>
            <person name="Young S."/>
            <person name="Zeng Q."/>
            <person name="Gargeya S."/>
            <person name="Abouelleil A."/>
            <person name="Alvarado L."/>
            <person name="Chapman S.B."/>
            <person name="Gainer-Dewar J."/>
            <person name="Goldberg J."/>
            <person name="Griggs A."/>
            <person name="Gujja S."/>
            <person name="Hansen M."/>
            <person name="Howarth C."/>
            <person name="Imamovic A."/>
            <person name="Larimer J."/>
            <person name="Murphy C."/>
            <person name="Naylor J."/>
            <person name="Pearson M."/>
            <person name="Poon T.W."/>
            <person name="Priest M."/>
            <person name="Roberts A."/>
            <person name="Saif S."/>
            <person name="Shea T."/>
            <person name="Sykes S."/>
            <person name="Wortman J."/>
            <person name="Nusbaum C."/>
            <person name="Birren B."/>
        </authorList>
    </citation>
    <scope>NUCLEOTIDE SEQUENCE [LARGE SCALE GENOMIC DNA]</scope>
    <source>
        <strain evidence="1 2">TKK-01-0051</strain>
    </source>
</reference>
<protein>
    <recommendedName>
        <fullName evidence="3">DUF2710 domain-containing protein</fullName>
    </recommendedName>
</protein>
<dbReference type="Proteomes" id="UP000025947">
    <property type="component" value="Unassembled WGS sequence"/>
</dbReference>
<dbReference type="Pfam" id="PF10921">
    <property type="entry name" value="DUF2710"/>
    <property type="match status" value="1"/>
</dbReference>
<dbReference type="AlphaFoldDB" id="A0A051UEU9"/>
<dbReference type="InterPro" id="IPR024296">
    <property type="entry name" value="DUF2710"/>
</dbReference>
<sequence>MNGLHLLAYELTLVGGVDDTVMVADSGSRANLSEKDLVESVLRELSEAADKWEALVAQAEAVTYSVDLGDIHAVANSDGRLLKLTLHPGVMTGYGHGELAERLNLAITALREEAEAENRASYGGPLH</sequence>
<dbReference type="EMBL" id="JLXW01000002">
    <property type="protein sequence ID" value="KBZ67764.1"/>
    <property type="molecule type" value="Genomic_DNA"/>
</dbReference>